<keyword evidence="1 6" id="KW-0963">Cytoplasm</keyword>
<dbReference type="HAMAP" id="MF_00031">
    <property type="entry name" value="DNA_HJ_migration_RuvA"/>
    <property type="match status" value="1"/>
</dbReference>
<comment type="similarity">
    <text evidence="6">Belongs to the RuvA family.</text>
</comment>
<evidence type="ECO:0000259" key="7">
    <source>
        <dbReference type="SMART" id="SM00278"/>
    </source>
</evidence>
<dbReference type="GO" id="GO:0048476">
    <property type="term" value="C:Holliday junction resolvase complex"/>
    <property type="evidence" value="ECO:0007669"/>
    <property type="project" value="UniProtKB-UniRule"/>
</dbReference>
<dbReference type="SMART" id="SM00278">
    <property type="entry name" value="HhH1"/>
    <property type="match status" value="2"/>
</dbReference>
<comment type="caution">
    <text evidence="8">The sequence shown here is derived from an EMBL/GenBank/DDBJ whole genome shotgun (WGS) entry which is preliminary data.</text>
</comment>
<comment type="caution">
    <text evidence="6">Lacks conserved residue(s) required for the propagation of feature annotation.</text>
</comment>
<dbReference type="GO" id="GO:0006310">
    <property type="term" value="P:DNA recombination"/>
    <property type="evidence" value="ECO:0007669"/>
    <property type="project" value="UniProtKB-UniRule"/>
</dbReference>
<dbReference type="Gene3D" id="1.10.150.20">
    <property type="entry name" value="5' to 3' exonuclease, C-terminal subdomain"/>
    <property type="match status" value="1"/>
</dbReference>
<dbReference type="InterPro" id="IPR000085">
    <property type="entry name" value="RuvA"/>
</dbReference>
<evidence type="ECO:0000313" key="9">
    <source>
        <dbReference type="Proteomes" id="UP000650524"/>
    </source>
</evidence>
<sequence length="200" mass="21694">MIAHLKGVLFRKTTQTIIIDVGGVGYEVSVPLSTFYSLPGTDENVSLQIHTQFKDDSLTLFGFNTSLEKALFLMLVSVSGIGPKLSVNILSGMGPQDLLEAIAHGDAIRLQAIPGIGKKTAERIALELKDRASKALGEMDISPMPVSRGKDRVIIEDALSALMNLGYSPKSAKMAIERAKSRVKEMTLEDLIREALRILS</sequence>
<proteinExistence type="inferred from homology"/>
<protein>
    <recommendedName>
        <fullName evidence="6">Holliday junction branch migration complex subunit RuvA</fullName>
    </recommendedName>
</protein>
<dbReference type="InterPro" id="IPR013849">
    <property type="entry name" value="DNA_helicase_Holl-junc_RuvA_I"/>
</dbReference>
<dbReference type="InterPro" id="IPR012340">
    <property type="entry name" value="NA-bd_OB-fold"/>
</dbReference>
<feature type="region of interest" description="Domain I" evidence="6">
    <location>
        <begin position="1"/>
        <end position="64"/>
    </location>
</feature>
<dbReference type="GO" id="GO:0005737">
    <property type="term" value="C:cytoplasm"/>
    <property type="evidence" value="ECO:0007669"/>
    <property type="project" value="UniProtKB-SubCell"/>
</dbReference>
<dbReference type="SUPFAM" id="SSF47781">
    <property type="entry name" value="RuvA domain 2-like"/>
    <property type="match status" value="1"/>
</dbReference>
<dbReference type="GO" id="GO:0009378">
    <property type="term" value="F:four-way junction helicase activity"/>
    <property type="evidence" value="ECO:0007669"/>
    <property type="project" value="InterPro"/>
</dbReference>
<dbReference type="InterPro" id="IPR010994">
    <property type="entry name" value="RuvA_2-like"/>
</dbReference>
<name>A0A8J6MWG6_9DELT</name>
<dbReference type="GO" id="GO:0006281">
    <property type="term" value="P:DNA repair"/>
    <property type="evidence" value="ECO:0007669"/>
    <property type="project" value="UniProtKB-UniRule"/>
</dbReference>
<comment type="function">
    <text evidence="6">The RuvA-RuvB-RuvC complex processes Holliday junction (HJ) DNA during genetic recombination and DNA repair, while the RuvA-RuvB complex plays an important role in the rescue of blocked DNA replication forks via replication fork reversal (RFR). RuvA specifically binds to HJ cruciform DNA, conferring on it an open structure. The RuvB hexamer acts as an ATP-dependent pump, pulling dsDNA into and through the RuvAB complex. HJ branch migration allows RuvC to scan DNA until it finds its consensus sequence, where it cleaves and resolves the cruciform DNA.</text>
</comment>
<comment type="domain">
    <text evidence="6">Has three domains with a flexible linker between the domains II and III and assumes an 'L' shape. Domain III is highly mobile and contacts RuvB.</text>
</comment>
<dbReference type="Gene3D" id="2.40.50.140">
    <property type="entry name" value="Nucleic acid-binding proteins"/>
    <property type="match status" value="1"/>
</dbReference>
<dbReference type="GO" id="GO:0000400">
    <property type="term" value="F:four-way junction DNA binding"/>
    <property type="evidence" value="ECO:0007669"/>
    <property type="project" value="UniProtKB-UniRule"/>
</dbReference>
<dbReference type="SUPFAM" id="SSF50249">
    <property type="entry name" value="Nucleic acid-binding proteins"/>
    <property type="match status" value="1"/>
</dbReference>
<evidence type="ECO:0000256" key="4">
    <source>
        <dbReference type="ARBA" id="ARBA00023172"/>
    </source>
</evidence>
<dbReference type="InterPro" id="IPR003583">
    <property type="entry name" value="Hlx-hairpin-Hlx_DNA-bd_motif"/>
</dbReference>
<dbReference type="EMBL" id="JACNJD010000042">
    <property type="protein sequence ID" value="MBC8175890.1"/>
    <property type="molecule type" value="Genomic_DNA"/>
</dbReference>
<comment type="subcellular location">
    <subcellularLocation>
        <location evidence="6">Cytoplasm</location>
    </subcellularLocation>
</comment>
<feature type="domain" description="Helix-hairpin-helix DNA-binding motif class 1" evidence="7">
    <location>
        <begin position="108"/>
        <end position="127"/>
    </location>
</feature>
<evidence type="ECO:0000313" key="8">
    <source>
        <dbReference type="EMBL" id="MBC8175890.1"/>
    </source>
</evidence>
<dbReference type="NCBIfam" id="TIGR00084">
    <property type="entry name" value="ruvA"/>
    <property type="match status" value="1"/>
</dbReference>
<dbReference type="CDD" id="cd14332">
    <property type="entry name" value="UBA_RuvA_C"/>
    <property type="match status" value="1"/>
</dbReference>
<accession>A0A8J6MWG6</accession>
<dbReference type="InterPro" id="IPR036267">
    <property type="entry name" value="RuvA_C_sf"/>
</dbReference>
<dbReference type="Pfam" id="PF01330">
    <property type="entry name" value="RuvA_N"/>
    <property type="match status" value="1"/>
</dbReference>
<keyword evidence="2 6" id="KW-0227">DNA damage</keyword>
<dbReference type="AlphaFoldDB" id="A0A8J6MWG6"/>
<evidence type="ECO:0000256" key="5">
    <source>
        <dbReference type="ARBA" id="ARBA00023204"/>
    </source>
</evidence>
<gene>
    <name evidence="6 8" type="primary">ruvA</name>
    <name evidence="8" type="ORF">H8E19_00685</name>
</gene>
<reference evidence="8 9" key="1">
    <citation type="submission" date="2020-08" db="EMBL/GenBank/DDBJ databases">
        <title>Bridging the membrane lipid divide: bacteria of the FCB group superphylum have the potential to synthesize archaeal ether lipids.</title>
        <authorList>
            <person name="Villanueva L."/>
            <person name="Von Meijenfeldt F.A.B."/>
            <person name="Westbye A.B."/>
            <person name="Yadav S."/>
            <person name="Hopmans E.C."/>
            <person name="Dutilh B.E."/>
            <person name="Sinninghe Damste J.S."/>
        </authorList>
    </citation>
    <scope>NUCLEOTIDE SEQUENCE [LARGE SCALE GENOMIC DNA]</scope>
    <source>
        <strain evidence="8">NIOZ-UU27</strain>
    </source>
</reference>
<evidence type="ECO:0000256" key="2">
    <source>
        <dbReference type="ARBA" id="ARBA00022763"/>
    </source>
</evidence>
<feature type="domain" description="Helix-hairpin-helix DNA-binding motif class 1" evidence="7">
    <location>
        <begin position="73"/>
        <end position="92"/>
    </location>
</feature>
<evidence type="ECO:0000256" key="3">
    <source>
        <dbReference type="ARBA" id="ARBA00023125"/>
    </source>
</evidence>
<keyword evidence="4 6" id="KW-0233">DNA recombination</keyword>
<keyword evidence="5 6" id="KW-0234">DNA repair</keyword>
<keyword evidence="3 6" id="KW-0238">DNA-binding</keyword>
<dbReference type="InterPro" id="IPR011114">
    <property type="entry name" value="RuvA_C"/>
</dbReference>
<dbReference type="Pfam" id="PF07499">
    <property type="entry name" value="RuvA_C"/>
    <property type="match status" value="1"/>
</dbReference>
<dbReference type="Pfam" id="PF14520">
    <property type="entry name" value="HHH_5"/>
    <property type="match status" value="1"/>
</dbReference>
<comment type="subunit">
    <text evidence="6">Homotetramer. Forms an RuvA(8)-RuvB(12)-Holliday junction (HJ) complex. HJ DNA is sandwiched between 2 RuvA tetramers; dsDNA enters through RuvA and exits via RuvB. An RuvB hexamer assembles on each DNA strand where it exits the tetramer. Each RuvB hexamer is contacted by two RuvA subunits (via domain III) on 2 adjacent RuvB subunits; this complex drives branch migration. In the full resolvosome a probable DNA-RuvA(4)-RuvB(12)-RuvC(2) complex forms which resolves the HJ.</text>
</comment>
<dbReference type="Proteomes" id="UP000650524">
    <property type="component" value="Unassembled WGS sequence"/>
</dbReference>
<evidence type="ECO:0000256" key="6">
    <source>
        <dbReference type="HAMAP-Rule" id="MF_00031"/>
    </source>
</evidence>
<dbReference type="GO" id="GO:0005524">
    <property type="term" value="F:ATP binding"/>
    <property type="evidence" value="ECO:0007669"/>
    <property type="project" value="InterPro"/>
</dbReference>
<dbReference type="SUPFAM" id="SSF46929">
    <property type="entry name" value="DNA helicase RuvA subunit, C-terminal domain"/>
    <property type="match status" value="1"/>
</dbReference>
<dbReference type="Gene3D" id="1.10.8.10">
    <property type="entry name" value="DNA helicase RuvA subunit, C-terminal domain"/>
    <property type="match status" value="1"/>
</dbReference>
<feature type="region of interest" description="Domain III" evidence="6">
    <location>
        <begin position="154"/>
        <end position="200"/>
    </location>
</feature>
<organism evidence="8 9">
    <name type="scientific">Candidatus Desulfacyla euxinica</name>
    <dbReference type="NCBI Taxonomy" id="2841693"/>
    <lineage>
        <taxon>Bacteria</taxon>
        <taxon>Deltaproteobacteria</taxon>
        <taxon>Candidatus Desulfacyla</taxon>
    </lineage>
</organism>
<evidence type="ECO:0000256" key="1">
    <source>
        <dbReference type="ARBA" id="ARBA00022490"/>
    </source>
</evidence>
<dbReference type="GO" id="GO:0009379">
    <property type="term" value="C:Holliday junction helicase complex"/>
    <property type="evidence" value="ECO:0007669"/>
    <property type="project" value="InterPro"/>
</dbReference>